<gene>
    <name evidence="2" type="ORF">LSH36_510g02035</name>
</gene>
<feature type="compositionally biased region" description="Polar residues" evidence="1">
    <location>
        <begin position="39"/>
        <end position="52"/>
    </location>
</feature>
<name>A0AAD9J8F2_9ANNE</name>
<evidence type="ECO:0000313" key="2">
    <source>
        <dbReference type="EMBL" id="KAK2148199.1"/>
    </source>
</evidence>
<sequence>MSGQSLRGQTRFEREGGEGGRFVVVVAAISRARGRRGLSTESPTQSTQGDLSHSQDQHSMRTYIQYMPEPGPSSQGTSRPLSTSTTSSHPAGHYAPQKRASLGLYQHSSPSHQSSRGSPVIVLQSVPSPSPSPIPPTLLMRNGEPSSQSVQSPLDNGAYVR</sequence>
<dbReference type="EMBL" id="JAODUP010000510">
    <property type="protein sequence ID" value="KAK2148199.1"/>
    <property type="molecule type" value="Genomic_DNA"/>
</dbReference>
<dbReference type="Proteomes" id="UP001208570">
    <property type="component" value="Unassembled WGS sequence"/>
</dbReference>
<accession>A0AAD9J8F2</accession>
<evidence type="ECO:0000256" key="1">
    <source>
        <dbReference type="SAM" id="MobiDB-lite"/>
    </source>
</evidence>
<organism evidence="2 3">
    <name type="scientific">Paralvinella palmiformis</name>
    <dbReference type="NCBI Taxonomy" id="53620"/>
    <lineage>
        <taxon>Eukaryota</taxon>
        <taxon>Metazoa</taxon>
        <taxon>Spiralia</taxon>
        <taxon>Lophotrochozoa</taxon>
        <taxon>Annelida</taxon>
        <taxon>Polychaeta</taxon>
        <taxon>Sedentaria</taxon>
        <taxon>Canalipalpata</taxon>
        <taxon>Terebellida</taxon>
        <taxon>Terebelliformia</taxon>
        <taxon>Alvinellidae</taxon>
        <taxon>Paralvinella</taxon>
    </lineage>
</organism>
<feature type="compositionally biased region" description="Polar residues" evidence="1">
    <location>
        <begin position="72"/>
        <end position="81"/>
    </location>
</feature>
<comment type="caution">
    <text evidence="2">The sequence shown here is derived from an EMBL/GenBank/DDBJ whole genome shotgun (WGS) entry which is preliminary data.</text>
</comment>
<feature type="compositionally biased region" description="Polar residues" evidence="1">
    <location>
        <begin position="144"/>
        <end position="154"/>
    </location>
</feature>
<feature type="region of interest" description="Disordered" evidence="1">
    <location>
        <begin position="1"/>
        <end position="161"/>
    </location>
</feature>
<keyword evidence="3" id="KW-1185">Reference proteome</keyword>
<feature type="compositionally biased region" description="Low complexity" evidence="1">
    <location>
        <begin position="106"/>
        <end position="127"/>
    </location>
</feature>
<dbReference type="AlphaFoldDB" id="A0AAD9J8F2"/>
<evidence type="ECO:0000313" key="3">
    <source>
        <dbReference type="Proteomes" id="UP001208570"/>
    </source>
</evidence>
<reference evidence="2" key="1">
    <citation type="journal article" date="2023" name="Mol. Biol. Evol.">
        <title>Third-Generation Sequencing Reveals the Adaptive Role of the Epigenome in Three Deep-Sea Polychaetes.</title>
        <authorList>
            <person name="Perez M."/>
            <person name="Aroh O."/>
            <person name="Sun Y."/>
            <person name="Lan Y."/>
            <person name="Juniper S.K."/>
            <person name="Young C.R."/>
            <person name="Angers B."/>
            <person name="Qian P.Y."/>
        </authorList>
    </citation>
    <scope>NUCLEOTIDE SEQUENCE</scope>
    <source>
        <strain evidence="2">P08H-3</strain>
    </source>
</reference>
<protein>
    <submittedName>
        <fullName evidence="2">Uncharacterized protein</fullName>
    </submittedName>
</protein>
<proteinExistence type="predicted"/>